<dbReference type="PANTHER" id="PTHR43202:SF1">
    <property type="entry name" value="NICOTINATE PHOSPHORIBOSYLTRANSFERASE"/>
    <property type="match status" value="1"/>
</dbReference>
<dbReference type="SUPFAM" id="SSF54675">
    <property type="entry name" value="Nicotinate/Quinolinate PRTase N-terminal domain-like"/>
    <property type="match status" value="1"/>
</dbReference>
<keyword evidence="3" id="KW-0808">Transferase</keyword>
<protein>
    <submittedName>
        <fullName evidence="3">Nicotinate phosphoribosyltransferase</fullName>
        <ecNumber evidence="3">6.3.4.21</ecNumber>
    </submittedName>
</protein>
<keyword evidence="3" id="KW-0328">Glycosyltransferase</keyword>
<dbReference type="EC" id="6.3.4.21" evidence="3"/>
<dbReference type="Pfam" id="PF02749">
    <property type="entry name" value="QRPTase_N"/>
    <property type="match status" value="1"/>
</dbReference>
<proteinExistence type="predicted"/>
<evidence type="ECO:0000313" key="4">
    <source>
        <dbReference type="Proteomes" id="UP001477443"/>
    </source>
</evidence>
<keyword evidence="3" id="KW-0436">Ligase</keyword>
<evidence type="ECO:0000256" key="1">
    <source>
        <dbReference type="ARBA" id="ARBA00047445"/>
    </source>
</evidence>
<dbReference type="GO" id="GO:0004516">
    <property type="term" value="F:nicotinate phosphoribosyltransferase activity"/>
    <property type="evidence" value="ECO:0007669"/>
    <property type="project" value="UniProtKB-EC"/>
</dbReference>
<evidence type="ECO:0000313" key="3">
    <source>
        <dbReference type="EMBL" id="WXL28771.1"/>
    </source>
</evidence>
<organism evidence="3 4">
    <name type="scientific">Mycoplasmopsis felifaucium</name>
    <dbReference type="NCBI Taxonomy" id="35768"/>
    <lineage>
        <taxon>Bacteria</taxon>
        <taxon>Bacillati</taxon>
        <taxon>Mycoplasmatota</taxon>
        <taxon>Mycoplasmoidales</taxon>
        <taxon>Metamycoplasmataceae</taxon>
        <taxon>Mycoplasmopsis</taxon>
    </lineage>
</organism>
<dbReference type="InterPro" id="IPR022412">
    <property type="entry name" value="Quinolinate_PRibosylTrfase_N"/>
</dbReference>
<feature type="domain" description="Quinolinate phosphoribosyl transferase N-terminal" evidence="2">
    <location>
        <begin position="21"/>
        <end position="104"/>
    </location>
</feature>
<dbReference type="RefSeq" id="WP_338822314.1">
    <property type="nucleotide sequence ID" value="NZ_CP148067.1"/>
</dbReference>
<comment type="catalytic activity">
    <reaction evidence="1">
        <text>nicotinate beta-D-ribonucleotide + CO2 + diphosphate = quinolinate + 5-phospho-alpha-D-ribose 1-diphosphate + 2 H(+)</text>
        <dbReference type="Rhea" id="RHEA:12733"/>
        <dbReference type="ChEBI" id="CHEBI:15378"/>
        <dbReference type="ChEBI" id="CHEBI:16526"/>
        <dbReference type="ChEBI" id="CHEBI:29959"/>
        <dbReference type="ChEBI" id="CHEBI:33019"/>
        <dbReference type="ChEBI" id="CHEBI:57502"/>
        <dbReference type="ChEBI" id="CHEBI:58017"/>
        <dbReference type="EC" id="2.4.2.19"/>
    </reaction>
</comment>
<dbReference type="InterPro" id="IPR013785">
    <property type="entry name" value="Aldolase_TIM"/>
</dbReference>
<dbReference type="EMBL" id="CP148067">
    <property type="protein sequence ID" value="WXL28771.1"/>
    <property type="molecule type" value="Genomic_DNA"/>
</dbReference>
<dbReference type="Gene3D" id="3.20.20.70">
    <property type="entry name" value="Aldolase class I"/>
    <property type="match status" value="1"/>
</dbReference>
<dbReference type="SUPFAM" id="SSF51690">
    <property type="entry name" value="Nicotinate/Quinolinate PRTase C-terminal domain-like"/>
    <property type="match status" value="1"/>
</dbReference>
<evidence type="ECO:0000259" key="2">
    <source>
        <dbReference type="Pfam" id="PF02749"/>
    </source>
</evidence>
<dbReference type="NCBIfam" id="NF005529">
    <property type="entry name" value="PRK07188.1"/>
    <property type="match status" value="1"/>
</dbReference>
<dbReference type="Proteomes" id="UP001477443">
    <property type="component" value="Chromosome"/>
</dbReference>
<sequence length="338" mass="37846">MQNNNYDKYISSYFLKTTKILETFNPDNVITLQFFQRRDNSMLAGMQEVLEFLEKNTDTSKYQIRYLPDGSIIQNKEVVLELIGHYQDFGKYEGMIDGMLARSSSIASNAYDCVKAANGKNVIFMGDRADHYLMQEIDGKAVALAGITSVSTEMQNVLHSQNTFGSVPHILIQNFAGNTAKAMEAYGKLFPESKIISLVDYHNNVIEQALESYKVLGAQLYGVRIDTSKNMKDHMFDNEPDNEEFYGVNIEQVKRLRKALDEAGAKDVKIIVSSGFNAEKIKKFEQANAPVDSYGVGQAIFKMVASFSADATILNGNREAKEGRGYNPNPGLIEYHGK</sequence>
<dbReference type="PANTHER" id="PTHR43202">
    <property type="entry name" value="NICOTINATE-NUCLEOTIDE PYROPHOSPHORYLASE"/>
    <property type="match status" value="1"/>
</dbReference>
<dbReference type="InterPro" id="IPR037128">
    <property type="entry name" value="Quinolinate_PRibosylTase_N_sf"/>
</dbReference>
<dbReference type="GO" id="GO:0016757">
    <property type="term" value="F:glycosyltransferase activity"/>
    <property type="evidence" value="ECO:0007669"/>
    <property type="project" value="UniProtKB-KW"/>
</dbReference>
<dbReference type="Gene3D" id="3.90.1170.20">
    <property type="entry name" value="Quinolinate phosphoribosyl transferase, N-terminal domain"/>
    <property type="match status" value="1"/>
</dbReference>
<gene>
    <name evidence="3" type="ORF">WG617_01920</name>
</gene>
<reference evidence="3" key="1">
    <citation type="submission" date="2024-03" db="EMBL/GenBank/DDBJ databases">
        <title>Complete genome sequence of Mycoplasma felifaucium Z921 isolated from the trachea of a cheetah.</title>
        <authorList>
            <person name="Spergser J."/>
        </authorList>
    </citation>
    <scope>NUCLEOTIDE SEQUENCE [LARGE SCALE GENOMIC DNA]</scope>
    <source>
        <strain evidence="3">Z921</strain>
    </source>
</reference>
<name>A0ABZ2RP33_9BACT</name>
<dbReference type="InterPro" id="IPR036068">
    <property type="entry name" value="Nicotinate_pribotase-like_C"/>
</dbReference>
<dbReference type="InterPro" id="IPR053190">
    <property type="entry name" value="NAPRTase-like"/>
</dbReference>
<keyword evidence="4" id="KW-1185">Reference proteome</keyword>
<accession>A0ABZ2RP33</accession>